<feature type="region of interest" description="Disordered" evidence="2">
    <location>
        <begin position="537"/>
        <end position="556"/>
    </location>
</feature>
<feature type="chain" id="PRO_5044248296" description="Protein-tyrosine sulfotransferase" evidence="3">
    <location>
        <begin position="20"/>
        <end position="1388"/>
    </location>
</feature>
<accession>A0AB34JDI8</accession>
<evidence type="ECO:0000313" key="4">
    <source>
        <dbReference type="EMBL" id="KAL1519809.1"/>
    </source>
</evidence>
<dbReference type="InterPro" id="IPR027417">
    <property type="entry name" value="P-loop_NTPase"/>
</dbReference>
<feature type="region of interest" description="Disordered" evidence="2">
    <location>
        <begin position="801"/>
        <end position="822"/>
    </location>
</feature>
<dbReference type="PANTHER" id="PTHR15723:SF0">
    <property type="entry name" value="CARBOHYDRATE SULFOTRANSFERASE 15"/>
    <property type="match status" value="1"/>
</dbReference>
<reference evidence="4 5" key="1">
    <citation type="journal article" date="2024" name="Science">
        <title>Giant polyketide synthase enzymes in the biosynthesis of giant marine polyether toxins.</title>
        <authorList>
            <person name="Fallon T.R."/>
            <person name="Shende V.V."/>
            <person name="Wierzbicki I.H."/>
            <person name="Pendleton A.L."/>
            <person name="Watervoot N.F."/>
            <person name="Auber R.P."/>
            <person name="Gonzalez D.J."/>
            <person name="Wisecaver J.H."/>
            <person name="Moore B.S."/>
        </authorList>
    </citation>
    <scope>NUCLEOTIDE SEQUENCE [LARGE SCALE GENOMIC DNA]</scope>
    <source>
        <strain evidence="4 5">12B1</strain>
    </source>
</reference>
<gene>
    <name evidence="4" type="ORF">AB1Y20_023316</name>
</gene>
<keyword evidence="5" id="KW-1185">Reference proteome</keyword>
<dbReference type="SUPFAM" id="SSF50985">
    <property type="entry name" value="RCC1/BLIP-II"/>
    <property type="match status" value="1"/>
</dbReference>
<sequence length="1388" mass="149734">MPFPRAALLACLHLTSLRADSSARYAYGITAPLDLPSPPPPDPPANPGTAPPSDERTCRADRRYAKYLHMRAWTAEEAAVERGAGAAAPARGYSCYRHREVASDAALGRSTCGGGRRCGVLEPTFPTRPSQCLCCPMAGHSCPTCWGCLMPLSRRRAFAGKLYERETGGTADVFLASERVGGDQVDVVFKLRKGEVTERERQSTRLVDAVAARCGLLRPLVAREWVAELAVIPPLPANLSRLRGSAEAAAFAAAAERMAANRRPAIATQLAHGVSIDMLLRTHTQGPNKQEARGAKARDMIQRMRMLDSRSIVRAAIFDFLFAAADRHLEHVLMREGGDIELIDNAHTILTPRADVRFGPNSLFLPGSNFFARNLHGFPFLHCCIGSSVCPKPKPVTCPGRHTLYWPALLLDYRCHVPHGRLGFDFPLQTRRCLAELSTQTLGNLSASLGVGRSGGVRRMLRRLVRRARTLRSLGMEDAWLALDHSHGYYLEGRLHNGEGVPPPCCTLTLDAPTANRQDDEWRCHPMLPPSLQRAQFSDDGSHHLQAAAASQPSAVTTRASGVAPPQLHGMLYSFSTAERLVPTNRSLTPRWLTHRLAREGDWLYPGRVHLPLAAQRGVEQSSEGVAMAAVAVGSGLWAAITARGEAVACVFPCVQLARVPRIDGRRLVGVAAGDLSLFLLSSAGAVYAAAADVSVRGDGGGETYNVTSHTVPRLGRIVRVRGELESRRVVQIAAGTNAVLARTAEGEVYAWGALPLGRVPPTSGLPVAVPLPGGVVATSIAVGDAHVLVLTSEGTALSAALPPPATASRREGPGGHTPSPAAVRDALLGRGVGNEGAYRLGAIEMDAPQEGAARPTAVQIVQALFWTSLHISLSNFCSSKAYLATPKLLIFPRVPVLSSVYAAECSRKQSIQVAVGRLFSLALIGYGEQRGRLLYWGARPRHRRARVPGARPSLVHRWCSWLARERFVLISASGEDALALSDRGELWFWRHGASMPSRLEGLHLQTEPLVAFAVRDGVALALVPSFDMRRERATAPRLARPPAPLARPVLTRSDNIGVAQLWRAAPQAMGAATDGFNSSWRTPCWRPGSALAGCPLKRAADCAQWRPEDKAPRLDRASARRACLPAALLLGARGCGGEEMAQQLASHPDVTLARAAEPWWQFKSLSTFLEGLRGETAEVDSRGATQLLLQRTLLDVVSTGAQLRRDGVTLADLLPRVQPQLRVLLLVCHPVGRLSRLSPAVSASRLRAQRKAFEACAREASALSCASQLHARASELLDGAYALSVREVLRALPTAQVRLIRYEDWRARPGQLLDEVFSFLHLESNSSAGAHGRETSTSFQAGERAAKDAASISQVGDDVRAAVHGFYDDFNAELAQLSDSDSTFTFT</sequence>
<dbReference type="GO" id="GO:0019319">
    <property type="term" value="P:hexose biosynthetic process"/>
    <property type="evidence" value="ECO:0007669"/>
    <property type="project" value="TreeGrafter"/>
</dbReference>
<evidence type="ECO:0000313" key="5">
    <source>
        <dbReference type="Proteomes" id="UP001515480"/>
    </source>
</evidence>
<name>A0AB34JDI8_PRYPA</name>
<evidence type="ECO:0008006" key="6">
    <source>
        <dbReference type="Google" id="ProtNLM"/>
    </source>
</evidence>
<feature type="region of interest" description="Disordered" evidence="2">
    <location>
        <begin position="32"/>
        <end position="56"/>
    </location>
</feature>
<keyword evidence="3" id="KW-0732">Signal</keyword>
<comment type="caution">
    <text evidence="4">The sequence shown here is derived from an EMBL/GenBank/DDBJ whole genome shotgun (WGS) entry which is preliminary data.</text>
</comment>
<feature type="compositionally biased region" description="Pro residues" evidence="2">
    <location>
        <begin position="35"/>
        <end position="50"/>
    </location>
</feature>
<dbReference type="Proteomes" id="UP001515480">
    <property type="component" value="Unassembled WGS sequence"/>
</dbReference>
<dbReference type="InterPro" id="IPR052654">
    <property type="entry name" value="CS_Sulfotransferase"/>
</dbReference>
<dbReference type="InterPro" id="IPR009091">
    <property type="entry name" value="RCC1/BLIP-II"/>
</dbReference>
<dbReference type="PANTHER" id="PTHR15723">
    <property type="entry name" value="CARBOHYDRATE SULFOTRANSFERASE 15"/>
    <property type="match status" value="1"/>
</dbReference>
<feature type="signal peptide" evidence="3">
    <location>
        <begin position="1"/>
        <end position="19"/>
    </location>
</feature>
<dbReference type="EMBL" id="JBGBPQ010000009">
    <property type="protein sequence ID" value="KAL1519809.1"/>
    <property type="molecule type" value="Genomic_DNA"/>
</dbReference>
<dbReference type="PROSITE" id="PS50012">
    <property type="entry name" value="RCC1_3"/>
    <property type="match status" value="1"/>
</dbReference>
<proteinExistence type="predicted"/>
<dbReference type="GO" id="GO:0050659">
    <property type="term" value="F:N-acetylgalactosamine 4-sulfate 6-O-sulfotransferase activity"/>
    <property type="evidence" value="ECO:0007669"/>
    <property type="project" value="TreeGrafter"/>
</dbReference>
<evidence type="ECO:0000256" key="2">
    <source>
        <dbReference type="SAM" id="MobiDB-lite"/>
    </source>
</evidence>
<protein>
    <recommendedName>
        <fullName evidence="6">Protein-tyrosine sulfotransferase</fullName>
    </recommendedName>
</protein>
<dbReference type="SUPFAM" id="SSF52540">
    <property type="entry name" value="P-loop containing nucleoside triphosphate hydrolases"/>
    <property type="match status" value="1"/>
</dbReference>
<organism evidence="4 5">
    <name type="scientific">Prymnesium parvum</name>
    <name type="common">Toxic golden alga</name>
    <dbReference type="NCBI Taxonomy" id="97485"/>
    <lineage>
        <taxon>Eukaryota</taxon>
        <taxon>Haptista</taxon>
        <taxon>Haptophyta</taxon>
        <taxon>Prymnesiophyceae</taxon>
        <taxon>Prymnesiales</taxon>
        <taxon>Prymnesiaceae</taxon>
        <taxon>Prymnesium</taxon>
    </lineage>
</organism>
<evidence type="ECO:0000256" key="1">
    <source>
        <dbReference type="PROSITE-ProRule" id="PRU00235"/>
    </source>
</evidence>
<dbReference type="Gene3D" id="3.40.50.300">
    <property type="entry name" value="P-loop containing nucleotide triphosphate hydrolases"/>
    <property type="match status" value="1"/>
</dbReference>
<dbReference type="InterPro" id="IPR000408">
    <property type="entry name" value="Reg_chr_condens"/>
</dbReference>
<dbReference type="Gene3D" id="2.130.10.30">
    <property type="entry name" value="Regulator of chromosome condensation 1/beta-lactamase-inhibitor protein II"/>
    <property type="match status" value="1"/>
</dbReference>
<evidence type="ECO:0000256" key="3">
    <source>
        <dbReference type="SAM" id="SignalP"/>
    </source>
</evidence>
<feature type="repeat" description="RCC1" evidence="1">
    <location>
        <begin position="747"/>
        <end position="794"/>
    </location>
</feature>